<gene>
    <name evidence="5" type="ORF">ESCO_002033</name>
</gene>
<feature type="region of interest" description="Disordered" evidence="4">
    <location>
        <begin position="1"/>
        <end position="108"/>
    </location>
</feature>
<evidence type="ECO:0000256" key="2">
    <source>
        <dbReference type="ARBA" id="ARBA00023163"/>
    </source>
</evidence>
<feature type="compositionally biased region" description="Basic residues" evidence="4">
    <location>
        <begin position="1"/>
        <end position="11"/>
    </location>
</feature>
<dbReference type="InterPro" id="IPR036322">
    <property type="entry name" value="WD40_repeat_dom_sf"/>
</dbReference>
<dbReference type="Gene3D" id="2.130.10.10">
    <property type="entry name" value="YVTN repeat-like/Quinoprotein amine dehydrogenase"/>
    <property type="match status" value="1"/>
</dbReference>
<feature type="compositionally biased region" description="Acidic residues" evidence="4">
    <location>
        <begin position="620"/>
        <end position="630"/>
    </location>
</feature>
<dbReference type="InterPro" id="IPR052416">
    <property type="entry name" value="GTF3C_component"/>
</dbReference>
<organism evidence="5 6">
    <name type="scientific">Escovopsis weberi</name>
    <dbReference type="NCBI Taxonomy" id="150374"/>
    <lineage>
        <taxon>Eukaryota</taxon>
        <taxon>Fungi</taxon>
        <taxon>Dikarya</taxon>
        <taxon>Ascomycota</taxon>
        <taxon>Pezizomycotina</taxon>
        <taxon>Sordariomycetes</taxon>
        <taxon>Hypocreomycetidae</taxon>
        <taxon>Hypocreales</taxon>
        <taxon>Hypocreaceae</taxon>
        <taxon>Escovopsis</taxon>
    </lineage>
</organism>
<evidence type="ECO:0000256" key="3">
    <source>
        <dbReference type="ARBA" id="ARBA00023242"/>
    </source>
</evidence>
<dbReference type="OrthoDB" id="4703at2759"/>
<dbReference type="EMBL" id="LGSR01000006">
    <property type="protein sequence ID" value="KOS21827.1"/>
    <property type="molecule type" value="Genomic_DNA"/>
</dbReference>
<keyword evidence="3" id="KW-0539">Nucleus</keyword>
<evidence type="ECO:0000256" key="1">
    <source>
        <dbReference type="ARBA" id="ARBA00004123"/>
    </source>
</evidence>
<feature type="compositionally biased region" description="Acidic residues" evidence="4">
    <location>
        <begin position="46"/>
        <end position="86"/>
    </location>
</feature>
<feature type="region of interest" description="Disordered" evidence="4">
    <location>
        <begin position="595"/>
        <end position="633"/>
    </location>
</feature>
<dbReference type="AlphaFoldDB" id="A0A0M8N2J1"/>
<evidence type="ECO:0000313" key="5">
    <source>
        <dbReference type="EMBL" id="KOS21827.1"/>
    </source>
</evidence>
<reference evidence="5 6" key="1">
    <citation type="submission" date="2015-07" db="EMBL/GenBank/DDBJ databases">
        <title>The genome of the fungus Escovopsis weberi, a specialized disease agent of ant agriculture.</title>
        <authorList>
            <person name="de Man T.J."/>
            <person name="Stajich J.E."/>
            <person name="Kubicek C.P."/>
            <person name="Chenthamara K."/>
            <person name="Atanasova L."/>
            <person name="Druzhinina I.S."/>
            <person name="Birnbaum S."/>
            <person name="Barribeau S.M."/>
            <person name="Teiling C."/>
            <person name="Suen G."/>
            <person name="Currie C."/>
            <person name="Gerardo N.M."/>
        </authorList>
    </citation>
    <scope>NUCLEOTIDE SEQUENCE [LARGE SCALE GENOMIC DNA]</scope>
</reference>
<dbReference type="GO" id="GO:0000127">
    <property type="term" value="C:transcription factor TFIIIC complex"/>
    <property type="evidence" value="ECO:0007669"/>
    <property type="project" value="TreeGrafter"/>
</dbReference>
<proteinExistence type="predicted"/>
<keyword evidence="2" id="KW-0804">Transcription</keyword>
<dbReference type="SMART" id="SM00320">
    <property type="entry name" value="WD40"/>
    <property type="match status" value="4"/>
</dbReference>
<feature type="compositionally biased region" description="Basic and acidic residues" evidence="4">
    <location>
        <begin position="32"/>
        <end position="42"/>
    </location>
</feature>
<evidence type="ECO:0008006" key="7">
    <source>
        <dbReference type="Google" id="ProtNLM"/>
    </source>
</evidence>
<feature type="compositionally biased region" description="Basic residues" evidence="4">
    <location>
        <begin position="605"/>
        <end position="614"/>
    </location>
</feature>
<dbReference type="GO" id="GO:0006383">
    <property type="term" value="P:transcription by RNA polymerase III"/>
    <property type="evidence" value="ECO:0007669"/>
    <property type="project" value="TreeGrafter"/>
</dbReference>
<dbReference type="GO" id="GO:0005634">
    <property type="term" value="C:nucleus"/>
    <property type="evidence" value="ECO:0007669"/>
    <property type="project" value="UniProtKB-SubCell"/>
</dbReference>
<comment type="subcellular location">
    <subcellularLocation>
        <location evidence="1">Nucleus</location>
    </subcellularLocation>
</comment>
<feature type="compositionally biased region" description="Basic and acidic residues" evidence="4">
    <location>
        <begin position="595"/>
        <end position="604"/>
    </location>
</feature>
<dbReference type="PANTHER" id="PTHR15052">
    <property type="entry name" value="RNA POLYMERASE III TRANSCRIPTION INITIATION FACTOR COMPLEX SUBUNIT"/>
    <property type="match status" value="1"/>
</dbReference>
<comment type="caution">
    <text evidence="5">The sequence shown here is derived from an EMBL/GenBank/DDBJ whole genome shotgun (WGS) entry which is preliminary data.</text>
</comment>
<evidence type="ECO:0000256" key="4">
    <source>
        <dbReference type="SAM" id="MobiDB-lite"/>
    </source>
</evidence>
<sequence>MRPRRSTRVKRYTVEKYDFELESDDEAQTQKTLRDDEGKDGNFDADAAEEAAENEDAGEEEDDDAAEEEEIDDNDDDHDDGGEDPELGSSADEGERFTGPSHEQGEPLRNIDYLDIEPVPPEGQHKGYVGPYERGMRGKALVRAWYGPRPEKIAMAHQLLERWRGWTVLPPKVPHGEHEPTDRAFWSADVVEKESRLAQEWWSRVKPSLTRGDAWVELPLGETHPYQMPLHSMPALMGQHDAQQEVIFEAGCCYPLSHNGLPFDRDGDPEKTTSGWMLDVGGVVLGMDWAPNRHKNPRQLLAMAVIPHSDQDFYNYEEASVNPDFQRHGIVQIWQFLGSEPYEGIVRPSAENALRVRTLCFDYDKVQNPPASLRLSDEYGITATAMTWINCNRIAVGYSDGSIALWSIFPCRLLSRHPVHHNHVVNMASGHPAMPHLIASVPLGGTARLIDIRAPSYEATEVQKPLIHTQPGMLAYSDHMLGFVSTYPSASALNTVVGFLHHRHFPVVRRVFAGDSFINCLAVGRLHPFLLVGAADGSVWSLNAQTEVFSNRHESTEKIRVFQHEHRSAALFPPNTPASARGVSRILQGFAIEKSRNTKNEPKMATKKGGRLRKPRDAPDAAEDDDEVADLTDPSRAVLHEPLTRITAMEWNPNEDYGCWAAVAMGSGLVRVIDLGLDQDSPR</sequence>
<dbReference type="PANTHER" id="PTHR15052:SF2">
    <property type="entry name" value="GENERAL TRANSCRIPTION FACTOR 3C POLYPEPTIDE 2"/>
    <property type="match status" value="1"/>
</dbReference>
<name>A0A0M8N2J1_ESCWE</name>
<keyword evidence="6" id="KW-1185">Reference proteome</keyword>
<dbReference type="Proteomes" id="UP000053831">
    <property type="component" value="Unassembled WGS sequence"/>
</dbReference>
<dbReference type="STRING" id="150374.A0A0M8N2J1"/>
<protein>
    <recommendedName>
        <fullName evidence="7">Transcription factor tau subunit sfc6</fullName>
    </recommendedName>
</protein>
<evidence type="ECO:0000313" key="6">
    <source>
        <dbReference type="Proteomes" id="UP000053831"/>
    </source>
</evidence>
<accession>A0A0M8N2J1</accession>
<dbReference type="InterPro" id="IPR001680">
    <property type="entry name" value="WD40_rpt"/>
</dbReference>
<dbReference type="InterPro" id="IPR015943">
    <property type="entry name" value="WD40/YVTN_repeat-like_dom_sf"/>
</dbReference>
<dbReference type="SUPFAM" id="SSF50978">
    <property type="entry name" value="WD40 repeat-like"/>
    <property type="match status" value="1"/>
</dbReference>